<comment type="caution">
    <text evidence="2">The sequence shown here is derived from an EMBL/GenBank/DDBJ whole genome shotgun (WGS) entry which is preliminary data.</text>
</comment>
<feature type="coiled-coil region" evidence="1">
    <location>
        <begin position="8"/>
        <end position="35"/>
    </location>
</feature>
<keyword evidence="2" id="KW-0067">ATP-binding</keyword>
<feature type="non-terminal residue" evidence="2">
    <location>
        <position position="1"/>
    </location>
</feature>
<dbReference type="GO" id="GO:0004386">
    <property type="term" value="F:helicase activity"/>
    <property type="evidence" value="ECO:0007669"/>
    <property type="project" value="UniProtKB-KW"/>
</dbReference>
<protein>
    <submittedName>
        <fullName evidence="2">General transcription and DNA repair factor IIH helicase subunit XPD</fullName>
    </submittedName>
</protein>
<evidence type="ECO:0000313" key="2">
    <source>
        <dbReference type="EMBL" id="KAF4748207.1"/>
    </source>
</evidence>
<organism evidence="2 3">
    <name type="scientific">Perkinsus olseni</name>
    <name type="common">Perkinsus atlanticus</name>
    <dbReference type="NCBI Taxonomy" id="32597"/>
    <lineage>
        <taxon>Eukaryota</taxon>
        <taxon>Sar</taxon>
        <taxon>Alveolata</taxon>
        <taxon>Perkinsozoa</taxon>
        <taxon>Perkinsea</taxon>
        <taxon>Perkinsida</taxon>
        <taxon>Perkinsidae</taxon>
        <taxon>Perkinsus</taxon>
    </lineage>
</organism>
<gene>
    <name evidence="2" type="primary">ERCC2_4</name>
    <name evidence="2" type="ORF">FOZ62_021835</name>
</gene>
<dbReference type="AlphaFoldDB" id="A0A7J6TTY0"/>
<dbReference type="Proteomes" id="UP000574390">
    <property type="component" value="Unassembled WGS sequence"/>
</dbReference>
<evidence type="ECO:0000313" key="3">
    <source>
        <dbReference type="Proteomes" id="UP000574390"/>
    </source>
</evidence>
<dbReference type="EMBL" id="JABANM010005085">
    <property type="protein sequence ID" value="KAF4748207.1"/>
    <property type="molecule type" value="Genomic_DNA"/>
</dbReference>
<sequence length="61" mass="6932">MKIGRGFIVILFRTIERATSNVKRLQREVTELKKVDEARLKAEVENLMRGLAPASGMSEED</sequence>
<accession>A0A7J6TTY0</accession>
<keyword evidence="2" id="KW-0347">Helicase</keyword>
<proteinExistence type="predicted"/>
<reference evidence="2 3" key="1">
    <citation type="submission" date="2020-04" db="EMBL/GenBank/DDBJ databases">
        <title>Perkinsus olseni comparative genomics.</title>
        <authorList>
            <person name="Bogema D.R."/>
        </authorList>
    </citation>
    <scope>NUCLEOTIDE SEQUENCE [LARGE SCALE GENOMIC DNA]</scope>
    <source>
        <strain evidence="2">ATCC PRA-205</strain>
    </source>
</reference>
<keyword evidence="1" id="KW-0175">Coiled coil</keyword>
<keyword evidence="2" id="KW-0547">Nucleotide-binding</keyword>
<evidence type="ECO:0000256" key="1">
    <source>
        <dbReference type="SAM" id="Coils"/>
    </source>
</evidence>
<name>A0A7J6TTY0_PEROL</name>
<keyword evidence="2" id="KW-0378">Hydrolase</keyword>